<dbReference type="AlphaFoldDB" id="A0AAN7VMR2"/>
<evidence type="ECO:0000313" key="3">
    <source>
        <dbReference type="Proteomes" id="UP001329430"/>
    </source>
</evidence>
<organism evidence="2 3">
    <name type="scientific">Pyrocoelia pectoralis</name>
    <dbReference type="NCBI Taxonomy" id="417401"/>
    <lineage>
        <taxon>Eukaryota</taxon>
        <taxon>Metazoa</taxon>
        <taxon>Ecdysozoa</taxon>
        <taxon>Arthropoda</taxon>
        <taxon>Hexapoda</taxon>
        <taxon>Insecta</taxon>
        <taxon>Pterygota</taxon>
        <taxon>Neoptera</taxon>
        <taxon>Endopterygota</taxon>
        <taxon>Coleoptera</taxon>
        <taxon>Polyphaga</taxon>
        <taxon>Elateriformia</taxon>
        <taxon>Elateroidea</taxon>
        <taxon>Lampyridae</taxon>
        <taxon>Lampyrinae</taxon>
        <taxon>Pyrocoelia</taxon>
    </lineage>
</organism>
<dbReference type="InterPro" id="IPR036728">
    <property type="entry name" value="PBP_GOBP_sf"/>
</dbReference>
<dbReference type="SUPFAM" id="SSF47565">
    <property type="entry name" value="Insect pheromone/odorant-binding proteins"/>
    <property type="match status" value="2"/>
</dbReference>
<reference evidence="2 3" key="1">
    <citation type="journal article" date="2024" name="Insects">
        <title>An Improved Chromosome-Level Genome Assembly of the Firefly Pyrocoelia pectoralis.</title>
        <authorList>
            <person name="Fu X."/>
            <person name="Meyer-Rochow V.B."/>
            <person name="Ballantyne L."/>
            <person name="Zhu X."/>
        </authorList>
    </citation>
    <scope>NUCLEOTIDE SEQUENCE [LARGE SCALE GENOMIC DNA]</scope>
    <source>
        <strain evidence="2">XCY_ONT2</strain>
    </source>
</reference>
<proteinExistence type="predicted"/>
<evidence type="ECO:0000313" key="2">
    <source>
        <dbReference type="EMBL" id="KAK5647538.1"/>
    </source>
</evidence>
<name>A0AAN7VMR2_9COLE</name>
<accession>A0AAN7VMR2</accession>
<dbReference type="GO" id="GO:0005549">
    <property type="term" value="F:odorant binding"/>
    <property type="evidence" value="ECO:0007669"/>
    <property type="project" value="InterPro"/>
</dbReference>
<dbReference type="Gene3D" id="1.10.238.20">
    <property type="entry name" value="Pheromone/general odorant binding protein domain"/>
    <property type="match status" value="2"/>
</dbReference>
<dbReference type="EMBL" id="JAVRBK010000002">
    <property type="protein sequence ID" value="KAK5647538.1"/>
    <property type="molecule type" value="Genomic_DNA"/>
</dbReference>
<dbReference type="Pfam" id="PF01395">
    <property type="entry name" value="PBP_GOBP"/>
    <property type="match status" value="1"/>
</dbReference>
<comment type="caution">
    <text evidence="2">The sequence shown here is derived from an EMBL/GenBank/DDBJ whole genome shotgun (WGS) entry which is preliminary data.</text>
</comment>
<sequence length="309" mass="35735">MILKVSLLAVLFCISYQTDVDLDPIDYETTTVLNGENTTEVTTTTTTSTTPRPLTIKEKCQIGLNISVDYFDVNVTETNTTESHYNYVSCYWKNKKLVGANGEVNYILLKEMINHAAKVSVDITDVPLSNAWIISNEIMEECKGIDGTTHGQKAVKMRNCMYGKLLYQRSKEFILNDYEDIPYLELSEEACVMQLKLDPIRIEDLNRHYMVVEDNVDFQNFLECYWKDVEYMDKNGTLNISLLQIKLTDDIELEFLSRSKATYLTDILTKSIVNACKTIKGANESELIYNMYSYIYRRLPYFYTILLHE</sequence>
<protein>
    <submittedName>
        <fullName evidence="2">Uncharacterized protein</fullName>
    </submittedName>
</protein>
<feature type="chain" id="PRO_5043032250" evidence="1">
    <location>
        <begin position="23"/>
        <end position="309"/>
    </location>
</feature>
<dbReference type="InterPro" id="IPR006170">
    <property type="entry name" value="PBP/GOBP"/>
</dbReference>
<gene>
    <name evidence="2" type="ORF">RI129_002430</name>
</gene>
<keyword evidence="1" id="KW-0732">Signal</keyword>
<evidence type="ECO:0000256" key="1">
    <source>
        <dbReference type="SAM" id="SignalP"/>
    </source>
</evidence>
<dbReference type="Proteomes" id="UP001329430">
    <property type="component" value="Chromosome 2"/>
</dbReference>
<feature type="signal peptide" evidence="1">
    <location>
        <begin position="1"/>
        <end position="22"/>
    </location>
</feature>
<keyword evidence="3" id="KW-1185">Reference proteome</keyword>